<dbReference type="Proteomes" id="UP000825072">
    <property type="component" value="Chromosome 1"/>
</dbReference>
<dbReference type="PANTHER" id="PTHR23100">
    <property type="entry name" value="ARGININE BIOSYNTHESIS BIFUNCTIONAL PROTEIN ARGJ"/>
    <property type="match status" value="1"/>
</dbReference>
<dbReference type="Pfam" id="PF01960">
    <property type="entry name" value="ArgJ"/>
    <property type="match status" value="1"/>
</dbReference>
<evidence type="ECO:0000313" key="10">
    <source>
        <dbReference type="Proteomes" id="UP000825072"/>
    </source>
</evidence>
<proteinExistence type="inferred from homology"/>
<dbReference type="CDD" id="cd02152">
    <property type="entry name" value="OAT"/>
    <property type="match status" value="1"/>
</dbReference>
<comment type="catalytic activity">
    <reaction evidence="8">
        <text>N(2)-acetyl-L-ornithine + L-glutamate = N-acetyl-L-glutamate + L-ornithine</text>
        <dbReference type="Rhea" id="RHEA:15349"/>
        <dbReference type="ChEBI" id="CHEBI:29985"/>
        <dbReference type="ChEBI" id="CHEBI:44337"/>
        <dbReference type="ChEBI" id="CHEBI:46911"/>
        <dbReference type="ChEBI" id="CHEBI:57805"/>
        <dbReference type="EC" id="2.3.1.35"/>
    </reaction>
</comment>
<keyword evidence="7 8" id="KW-0012">Acyltransferase</keyword>
<evidence type="ECO:0000256" key="6">
    <source>
        <dbReference type="ARBA" id="ARBA00022813"/>
    </source>
</evidence>
<comment type="pathway">
    <text evidence="8">Amino-acid biosynthesis; L-arginine biosynthesis; N(2)-acetyl-L-ornithine from L-glutamate: step 1/4.</text>
</comment>
<reference evidence="9" key="1">
    <citation type="submission" date="2021-06" db="EMBL/GenBank/DDBJ databases">
        <title>Genome sequence of Cutibacterium modestum strain KB17-24694.</title>
        <authorList>
            <person name="Dekio I."/>
            <person name="Asahina A."/>
            <person name="Nishida M."/>
        </authorList>
    </citation>
    <scope>NUCLEOTIDE SEQUENCE</scope>
    <source>
        <strain evidence="9">KB17-24694</strain>
    </source>
</reference>
<dbReference type="RefSeq" id="WP_002526622.1">
    <property type="nucleotide sequence ID" value="NZ_AP024747.1"/>
</dbReference>
<dbReference type="FunFam" id="3.10.20.340:FF:000003">
    <property type="entry name" value="Arginine biosynthesis bifunctional protein ArgJ"/>
    <property type="match status" value="1"/>
</dbReference>
<feature type="binding site" evidence="8">
    <location>
        <position position="388"/>
    </location>
    <ligand>
        <name>substrate</name>
    </ligand>
</feature>
<protein>
    <recommendedName>
        <fullName evidence="8">Arginine biosynthesis bifunctional protein ArgJ</fullName>
    </recommendedName>
    <domain>
        <recommendedName>
            <fullName evidence="8">Glutamate N-acetyltransferase</fullName>
            <ecNumber evidence="8">2.3.1.35</ecNumber>
        </recommendedName>
        <alternativeName>
            <fullName evidence="8">Ornithine acetyltransferase</fullName>
            <shortName evidence="8">OATase</shortName>
        </alternativeName>
        <alternativeName>
            <fullName evidence="8">Ornithine transacetylase</fullName>
        </alternativeName>
    </domain>
    <domain>
        <recommendedName>
            <fullName evidence="8">Amino-acid acetyltransferase</fullName>
            <ecNumber evidence="8">2.3.1.1</ecNumber>
        </recommendedName>
        <alternativeName>
            <fullName evidence="8">N-acetylglutamate synthase</fullName>
            <shortName evidence="8">AGSase</shortName>
        </alternativeName>
    </domain>
    <component>
        <recommendedName>
            <fullName evidence="8">Arginine biosynthesis bifunctional protein ArgJ alpha chain</fullName>
        </recommendedName>
    </component>
    <component>
        <recommendedName>
            <fullName evidence="8">Arginine biosynthesis bifunctional protein ArgJ beta chain</fullName>
        </recommendedName>
    </component>
</protein>
<dbReference type="HAMAP" id="MF_01106">
    <property type="entry name" value="ArgJ"/>
    <property type="match status" value="1"/>
</dbReference>
<dbReference type="SUPFAM" id="SSF56266">
    <property type="entry name" value="DmpA/ArgJ-like"/>
    <property type="match status" value="1"/>
</dbReference>
<keyword evidence="5 8" id="KW-0808">Transferase</keyword>
<accession>A0AAD1KNS3</accession>
<evidence type="ECO:0000313" key="9">
    <source>
        <dbReference type="EMBL" id="BCY24934.1"/>
    </source>
</evidence>
<feature type="site" description="Cleavage; by autolysis" evidence="8">
    <location>
        <begin position="180"/>
        <end position="181"/>
    </location>
</feature>
<feature type="chain" id="PRO_5041757141" description="Arginine biosynthesis bifunctional protein ArgJ alpha chain" evidence="8">
    <location>
        <begin position="1"/>
        <end position="180"/>
    </location>
</feature>
<dbReference type="EC" id="2.3.1.1" evidence="8"/>
<keyword evidence="4 8" id="KW-0963">Cytoplasm</keyword>
<evidence type="ECO:0000256" key="1">
    <source>
        <dbReference type="ARBA" id="ARBA00004496"/>
    </source>
</evidence>
<sequence length="388" mass="40090">MSVTYPLGFRAGSVHAGLRTIPAPDLAVIVNDGPDDVVAGVFTTNRVCAAPVQWSRRVTADHKARVVVANAAVANACTGIDGLTDCQCEAEHIAILFGCEPHEVVVASTGVIGERLDMPSTLVGASTAHGVLGRGDDVDASAARAIMTTDTVPKMATVDVGGARFGGIAKGAGMLAPQLATMLVFLTTDAVVDPDEFQDALAKACDVTFSRVDSDACMSTNDTVVAMASGASGANLTGGELTEALTELCAVLARQLVADAEGSRHDVKVAVTGATSTEAAVAVAREVTRSNLVKTAIAGNDPNWGRILAAVGCVPEDVAPFDPDQVDVSINGIEICRAGGIGEDRNLVDMRPREVHIDIELHAGNAEAAVWTNDLTHEYVEENSAYTS</sequence>
<dbReference type="GO" id="GO:0004358">
    <property type="term" value="F:L-glutamate N-acetyltransferase activity, acting on acetyl-L-ornithine as donor"/>
    <property type="evidence" value="ECO:0007669"/>
    <property type="project" value="UniProtKB-UniRule"/>
</dbReference>
<dbReference type="GeneID" id="92880082"/>
<evidence type="ECO:0000256" key="7">
    <source>
        <dbReference type="ARBA" id="ARBA00023315"/>
    </source>
</evidence>
<name>A0AAD1KNS3_9ACTN</name>
<feature type="site" description="Involved in the stabilization of negative charge on the oxyanion by the formation of the oxyanion hole" evidence="8">
    <location>
        <position position="110"/>
    </location>
</feature>
<dbReference type="AlphaFoldDB" id="A0AAD1KNS3"/>
<dbReference type="InterPro" id="IPR016117">
    <property type="entry name" value="ArgJ-like_dom_sf"/>
</dbReference>
<evidence type="ECO:0000256" key="4">
    <source>
        <dbReference type="ARBA" id="ARBA00022490"/>
    </source>
</evidence>
<evidence type="ECO:0000256" key="3">
    <source>
        <dbReference type="ARBA" id="ARBA00011475"/>
    </source>
</evidence>
<evidence type="ECO:0000256" key="2">
    <source>
        <dbReference type="ARBA" id="ARBA00006774"/>
    </source>
</evidence>
<feature type="binding site" evidence="8">
    <location>
        <position position="383"/>
    </location>
    <ligand>
        <name>substrate</name>
    </ligand>
</feature>
<feature type="binding site" evidence="8">
    <location>
        <position position="261"/>
    </location>
    <ligand>
        <name>substrate</name>
    </ligand>
</feature>
<feature type="chain" id="PRO_5041757142" description="Arginine biosynthesis bifunctional protein ArgJ beta chain" evidence="8">
    <location>
        <begin position="181"/>
        <end position="388"/>
    </location>
</feature>
<comment type="subunit">
    <text evidence="3 8">Heterotetramer of two alpha and two beta chains.</text>
</comment>
<keyword evidence="6 8" id="KW-0068">Autocatalytic cleavage</keyword>
<dbReference type="EMBL" id="AP024747">
    <property type="protein sequence ID" value="BCY24934.1"/>
    <property type="molecule type" value="Genomic_DNA"/>
</dbReference>
<keyword evidence="8" id="KW-0055">Arginine biosynthesis</keyword>
<comment type="pathway">
    <text evidence="8">Amino-acid biosynthesis; L-arginine biosynthesis; L-ornithine and N-acetyl-L-glutamate from L-glutamate and N(2)-acetyl-L-ornithine (cyclic): step 1/1.</text>
</comment>
<comment type="function">
    <text evidence="8">Catalyzes two activities which are involved in the cyclic version of arginine biosynthesis: the synthesis of N-acetylglutamate from glutamate and acetyl-CoA as the acetyl donor, and of ornithine by transacetylation between N(2)-acetylornithine and glutamate.</text>
</comment>
<organism evidence="9 10">
    <name type="scientific">Cutibacterium modestum</name>
    <dbReference type="NCBI Taxonomy" id="2559073"/>
    <lineage>
        <taxon>Bacteria</taxon>
        <taxon>Bacillati</taxon>
        <taxon>Actinomycetota</taxon>
        <taxon>Actinomycetes</taxon>
        <taxon>Propionibacteriales</taxon>
        <taxon>Propionibacteriaceae</taxon>
        <taxon>Cutibacterium</taxon>
    </lineage>
</organism>
<feature type="active site" description="Nucleophile" evidence="8">
    <location>
        <position position="181"/>
    </location>
</feature>
<dbReference type="PANTHER" id="PTHR23100:SF0">
    <property type="entry name" value="ARGININE BIOSYNTHESIS BIFUNCTIONAL PROTEIN ARGJ, MITOCHONDRIAL"/>
    <property type="match status" value="1"/>
</dbReference>
<evidence type="ECO:0000256" key="5">
    <source>
        <dbReference type="ARBA" id="ARBA00022679"/>
    </source>
</evidence>
<dbReference type="NCBIfam" id="TIGR00120">
    <property type="entry name" value="ArgJ"/>
    <property type="match status" value="1"/>
</dbReference>
<dbReference type="GO" id="GO:0004042">
    <property type="term" value="F:L-glutamate N-acetyltransferase activity"/>
    <property type="evidence" value="ECO:0007669"/>
    <property type="project" value="UniProtKB-UniRule"/>
</dbReference>
<dbReference type="InterPro" id="IPR002813">
    <property type="entry name" value="Arg_biosynth_ArgJ"/>
</dbReference>
<comment type="similarity">
    <text evidence="2 8">Belongs to the ArgJ family.</text>
</comment>
<comment type="subcellular location">
    <subcellularLocation>
        <location evidence="1 8">Cytoplasm</location>
    </subcellularLocation>
</comment>
<evidence type="ECO:0000256" key="8">
    <source>
        <dbReference type="HAMAP-Rule" id="MF_01106"/>
    </source>
</evidence>
<comment type="catalytic activity">
    <reaction evidence="8">
        <text>L-glutamate + acetyl-CoA = N-acetyl-L-glutamate + CoA + H(+)</text>
        <dbReference type="Rhea" id="RHEA:24292"/>
        <dbReference type="ChEBI" id="CHEBI:15378"/>
        <dbReference type="ChEBI" id="CHEBI:29985"/>
        <dbReference type="ChEBI" id="CHEBI:44337"/>
        <dbReference type="ChEBI" id="CHEBI:57287"/>
        <dbReference type="ChEBI" id="CHEBI:57288"/>
        <dbReference type="EC" id="2.3.1.1"/>
    </reaction>
</comment>
<feature type="site" description="Involved in the stabilization of negative charge on the oxyanion by the formation of the oxyanion hole" evidence="8">
    <location>
        <position position="109"/>
    </location>
</feature>
<feature type="binding site" evidence="8">
    <location>
        <position position="181"/>
    </location>
    <ligand>
        <name>substrate</name>
    </ligand>
</feature>
<feature type="binding site" evidence="8">
    <location>
        <position position="148"/>
    </location>
    <ligand>
        <name>substrate</name>
    </ligand>
</feature>
<feature type="binding site" evidence="8">
    <location>
        <position position="170"/>
    </location>
    <ligand>
        <name>substrate</name>
    </ligand>
</feature>
<dbReference type="Gene3D" id="3.60.70.12">
    <property type="entry name" value="L-amino peptidase D-ALA esterase/amidase"/>
    <property type="match status" value="1"/>
</dbReference>
<dbReference type="InterPro" id="IPR042195">
    <property type="entry name" value="ArgJ_beta_C"/>
</dbReference>
<keyword evidence="8" id="KW-0028">Amino-acid biosynthesis</keyword>
<dbReference type="Gene3D" id="3.10.20.340">
    <property type="entry name" value="ArgJ beta chain, C-terminal domain"/>
    <property type="match status" value="1"/>
</dbReference>
<dbReference type="GO" id="GO:0006526">
    <property type="term" value="P:L-arginine biosynthetic process"/>
    <property type="evidence" value="ECO:0007669"/>
    <property type="project" value="UniProtKB-UniRule"/>
</dbReference>
<gene>
    <name evidence="8 9" type="primary">argJ</name>
    <name evidence="9" type="ORF">KB1_09240</name>
</gene>
<dbReference type="GO" id="GO:0005737">
    <property type="term" value="C:cytoplasm"/>
    <property type="evidence" value="ECO:0007669"/>
    <property type="project" value="UniProtKB-SubCell"/>
</dbReference>
<dbReference type="NCBIfam" id="NF003802">
    <property type="entry name" value="PRK05388.1"/>
    <property type="match status" value="1"/>
</dbReference>
<dbReference type="GO" id="GO:0006592">
    <property type="term" value="P:ornithine biosynthetic process"/>
    <property type="evidence" value="ECO:0007669"/>
    <property type="project" value="TreeGrafter"/>
</dbReference>
<keyword evidence="8" id="KW-0511">Multifunctional enzyme</keyword>
<dbReference type="EC" id="2.3.1.35" evidence="8"/>